<accession>A0A6J1GSF2</accession>
<dbReference type="Gene3D" id="3.40.50.10140">
    <property type="entry name" value="Toll/interleukin-1 receptor homology (TIR) domain"/>
    <property type="match status" value="1"/>
</dbReference>
<dbReference type="GeneID" id="111456704"/>
<evidence type="ECO:0000313" key="3">
    <source>
        <dbReference type="RefSeq" id="XP_022954440.1"/>
    </source>
</evidence>
<dbReference type="AlphaFoldDB" id="A0A6J1GSF2"/>
<protein>
    <submittedName>
        <fullName evidence="3">Vesicle-associated protein 1-4-like</fullName>
    </submittedName>
</protein>
<dbReference type="InterPro" id="IPR000157">
    <property type="entry name" value="TIR_dom"/>
</dbReference>
<dbReference type="InterPro" id="IPR035897">
    <property type="entry name" value="Toll_tir_struct_dom_sf"/>
</dbReference>
<evidence type="ECO:0000259" key="1">
    <source>
        <dbReference type="PROSITE" id="PS50104"/>
    </source>
</evidence>
<dbReference type="PROSITE" id="PS50104">
    <property type="entry name" value="TIR"/>
    <property type="match status" value="1"/>
</dbReference>
<organism evidence="2 3">
    <name type="scientific">Cucurbita moschata</name>
    <name type="common">Winter crookneck squash</name>
    <name type="synonym">Cucurbita pepo var. moschata</name>
    <dbReference type="NCBI Taxonomy" id="3662"/>
    <lineage>
        <taxon>Eukaryota</taxon>
        <taxon>Viridiplantae</taxon>
        <taxon>Streptophyta</taxon>
        <taxon>Embryophyta</taxon>
        <taxon>Tracheophyta</taxon>
        <taxon>Spermatophyta</taxon>
        <taxon>Magnoliopsida</taxon>
        <taxon>eudicotyledons</taxon>
        <taxon>Gunneridae</taxon>
        <taxon>Pentapetalae</taxon>
        <taxon>rosids</taxon>
        <taxon>fabids</taxon>
        <taxon>Cucurbitales</taxon>
        <taxon>Cucurbitaceae</taxon>
        <taxon>Cucurbiteae</taxon>
        <taxon>Cucurbita</taxon>
    </lineage>
</organism>
<dbReference type="PANTHER" id="PTHR31008">
    <property type="entry name" value="COP1-INTERACTING PROTEIN-RELATED"/>
    <property type="match status" value="1"/>
</dbReference>
<dbReference type="SUPFAM" id="SSF52200">
    <property type="entry name" value="Toll/Interleukin receptor TIR domain"/>
    <property type="match status" value="1"/>
</dbReference>
<evidence type="ECO:0000313" key="2">
    <source>
        <dbReference type="Proteomes" id="UP000504609"/>
    </source>
</evidence>
<keyword evidence="2" id="KW-1185">Reference proteome</keyword>
<dbReference type="Proteomes" id="UP000504609">
    <property type="component" value="Unplaced"/>
</dbReference>
<gene>
    <name evidence="3" type="primary">LOC111456704</name>
</gene>
<dbReference type="GO" id="GO:0007165">
    <property type="term" value="P:signal transduction"/>
    <property type="evidence" value="ECO:0007669"/>
    <property type="project" value="InterPro"/>
</dbReference>
<name>A0A6J1GSF2_CUCMO</name>
<dbReference type="Pfam" id="PF13676">
    <property type="entry name" value="TIR_2"/>
    <property type="match status" value="1"/>
</dbReference>
<dbReference type="SMART" id="SM00255">
    <property type="entry name" value="TIR"/>
    <property type="match status" value="1"/>
</dbReference>
<sequence length="199" mass="22683">MSLRYVQAMQRSFSAVVRSRILNHPSDFRSISRGCNVFINHRGIDTKKNVAGLLFDHLTRIGLRPFLDSKNMRPGDKLFNEIEEGIRSSKIGIAVFSPRYCESYYCLHELAMMVENKKKIIPIFVDIRPSELHVKYSHSCPENELQRFNWALGEAKYTVGLTFDSINGDWSKLLRKASNAVIDNLIASEGVLMSDNQAV</sequence>
<proteinExistence type="predicted"/>
<feature type="domain" description="TIR" evidence="1">
    <location>
        <begin position="33"/>
        <end position="159"/>
    </location>
</feature>
<dbReference type="RefSeq" id="XP_022954440.1">
    <property type="nucleotide sequence ID" value="XM_023098672.1"/>
</dbReference>
<dbReference type="PANTHER" id="PTHR31008:SF40">
    <property type="entry name" value="TOLL-INTERLEUKIN-RESISTANCE (TIR) DOMAIN FAMILY PROTEIN"/>
    <property type="match status" value="1"/>
</dbReference>
<dbReference type="KEGG" id="cmos:111456704"/>
<reference evidence="3" key="1">
    <citation type="submission" date="2025-08" db="UniProtKB">
        <authorList>
            <consortium name="RefSeq"/>
        </authorList>
    </citation>
    <scope>IDENTIFICATION</scope>
    <source>
        <tissue evidence="3">Young leaves</tissue>
    </source>
</reference>